<dbReference type="Proteomes" id="UP000245133">
    <property type="component" value="Unassembled WGS sequence"/>
</dbReference>
<reference evidence="8 9" key="1">
    <citation type="submission" date="2018-02" db="EMBL/GenBank/DDBJ databases">
        <title>Novel Leptospira species isolated from soil and water in Japan.</title>
        <authorList>
            <person name="Nakao R."/>
            <person name="Masuzawa T."/>
        </authorList>
    </citation>
    <scope>NUCLEOTIDE SEQUENCE [LARGE SCALE GENOMIC DNA]</scope>
    <source>
        <strain evidence="8 9">YH101</strain>
    </source>
</reference>
<dbReference type="EMBL" id="BFBB01000002">
    <property type="protein sequence ID" value="GBF48761.1"/>
    <property type="molecule type" value="Genomic_DNA"/>
</dbReference>
<feature type="domain" description="PLD phosphodiesterase" evidence="7">
    <location>
        <begin position="283"/>
        <end position="310"/>
    </location>
</feature>
<dbReference type="InterPro" id="IPR025202">
    <property type="entry name" value="PLD-like_dom"/>
</dbReference>
<protein>
    <recommendedName>
        <fullName evidence="3">phospholipase D</fullName>
        <ecNumber evidence="3">3.1.4.4</ecNumber>
    </recommendedName>
</protein>
<evidence type="ECO:0000256" key="1">
    <source>
        <dbReference type="ARBA" id="ARBA00000798"/>
    </source>
</evidence>
<dbReference type="PANTHER" id="PTHR43856">
    <property type="entry name" value="CARDIOLIPIN HYDROLASE"/>
    <property type="match status" value="1"/>
</dbReference>
<sequence length="534" mass="61290">MNPVVFFTFILFLLTNCKNADTGINPDILTLINPGTDSLFFTNPGRDVPDDTKNKVKRLLLNDIDDSKHTITGFVYGLNDLDIILALKKAKQKGISIEIQGDQNEDYSLLTSYSIPIKKWSKSSIHHTKIWLFDEKIAFLGSGNFTASGLLQDNNVFWKKNLHPQEFQKLVSVLRQTDPSGTVSLGKEDYYFAPESGLQIQNTILEQIRLAKNHIRMLIFTHFDPVISHELAEACRRGVRVEAIYNQNPLNDEAIHLSKSLLPHCKVYADGNRDVTQTESGYRGGLMHHKAILIDEESLLLGSYNFTVSARDENREFFVRKQNKKEIQEFMDEWKRLLGLAEPLPEKSIAENPKLFVTTFLGQTKIHIVFSCLGGDFAFDRNSSALGKELFNSLGSSWFSNLWQNTNCHSNRGAYFPISLPNQFGVLTSPSARFQAISFRFLWDRIQIFPKDQSAERILVWDAKSLPREFAVNSDQEIDLNLSNYLKGDAFYRWEGREGAFHFCTKRKGFQSPNWIRFLLWKLYPKLEVECIEY</sequence>
<evidence type="ECO:0000256" key="6">
    <source>
        <dbReference type="ARBA" id="ARBA00023098"/>
    </source>
</evidence>
<evidence type="ECO:0000256" key="5">
    <source>
        <dbReference type="ARBA" id="ARBA00022963"/>
    </source>
</evidence>
<evidence type="ECO:0000256" key="2">
    <source>
        <dbReference type="ARBA" id="ARBA00008664"/>
    </source>
</evidence>
<dbReference type="SMART" id="SM00155">
    <property type="entry name" value="PLDc"/>
    <property type="match status" value="2"/>
</dbReference>
<dbReference type="Gene3D" id="3.30.870.10">
    <property type="entry name" value="Endonuclease Chain A"/>
    <property type="match status" value="2"/>
</dbReference>
<dbReference type="GO" id="GO:0006793">
    <property type="term" value="P:phosphorus metabolic process"/>
    <property type="evidence" value="ECO:0007669"/>
    <property type="project" value="UniProtKB-ARBA"/>
</dbReference>
<comment type="catalytic activity">
    <reaction evidence="1">
        <text>a 1,2-diacyl-sn-glycero-3-phosphocholine + H2O = a 1,2-diacyl-sn-glycero-3-phosphate + choline + H(+)</text>
        <dbReference type="Rhea" id="RHEA:14445"/>
        <dbReference type="ChEBI" id="CHEBI:15354"/>
        <dbReference type="ChEBI" id="CHEBI:15377"/>
        <dbReference type="ChEBI" id="CHEBI:15378"/>
        <dbReference type="ChEBI" id="CHEBI:57643"/>
        <dbReference type="ChEBI" id="CHEBI:58608"/>
        <dbReference type="EC" id="3.1.4.4"/>
    </reaction>
</comment>
<organism evidence="8 9">
    <name type="scientific">Leptospira ryugenii</name>
    <dbReference type="NCBI Taxonomy" id="1917863"/>
    <lineage>
        <taxon>Bacteria</taxon>
        <taxon>Pseudomonadati</taxon>
        <taxon>Spirochaetota</taxon>
        <taxon>Spirochaetia</taxon>
        <taxon>Leptospirales</taxon>
        <taxon>Leptospiraceae</taxon>
        <taxon>Leptospira</taxon>
    </lineage>
</organism>
<name>A0A2P2DVU6_9LEPT</name>
<keyword evidence="4" id="KW-0378">Hydrolase</keyword>
<dbReference type="EC" id="3.1.4.4" evidence="3"/>
<gene>
    <name evidence="8" type="ORF">LPTSP4_02610</name>
</gene>
<evidence type="ECO:0000256" key="3">
    <source>
        <dbReference type="ARBA" id="ARBA00012027"/>
    </source>
</evidence>
<keyword evidence="5" id="KW-0442">Lipid degradation</keyword>
<comment type="caution">
    <text evidence="8">The sequence shown here is derived from an EMBL/GenBank/DDBJ whole genome shotgun (WGS) entry which is preliminary data.</text>
</comment>
<accession>A0A2P2DVU6</accession>
<dbReference type="InterPro" id="IPR001736">
    <property type="entry name" value="PLipase_D/transphosphatidylase"/>
</dbReference>
<dbReference type="PANTHER" id="PTHR43856:SF1">
    <property type="entry name" value="MITOCHONDRIAL CARDIOLIPIN HYDROLASE"/>
    <property type="match status" value="1"/>
</dbReference>
<dbReference type="InterPro" id="IPR051406">
    <property type="entry name" value="PLD_domain"/>
</dbReference>
<dbReference type="PROSITE" id="PS50035">
    <property type="entry name" value="PLD"/>
    <property type="match status" value="2"/>
</dbReference>
<dbReference type="SUPFAM" id="SSF56024">
    <property type="entry name" value="Phospholipase D/nuclease"/>
    <property type="match status" value="2"/>
</dbReference>
<dbReference type="Pfam" id="PF13091">
    <property type="entry name" value="PLDc_2"/>
    <property type="match status" value="2"/>
</dbReference>
<evidence type="ECO:0000313" key="8">
    <source>
        <dbReference type="EMBL" id="GBF48761.1"/>
    </source>
</evidence>
<dbReference type="OrthoDB" id="368121at2"/>
<keyword evidence="6" id="KW-0443">Lipid metabolism</keyword>
<evidence type="ECO:0000313" key="9">
    <source>
        <dbReference type="Proteomes" id="UP000245133"/>
    </source>
</evidence>
<comment type="similarity">
    <text evidence="2">Belongs to the phospholipase D family.</text>
</comment>
<dbReference type="AlphaFoldDB" id="A0A2P2DVU6"/>
<proteinExistence type="inferred from homology"/>
<dbReference type="GO" id="GO:0004630">
    <property type="term" value="F:phospholipase D activity"/>
    <property type="evidence" value="ECO:0007669"/>
    <property type="project" value="UniProtKB-EC"/>
</dbReference>
<dbReference type="GO" id="GO:0016042">
    <property type="term" value="P:lipid catabolic process"/>
    <property type="evidence" value="ECO:0007669"/>
    <property type="project" value="UniProtKB-KW"/>
</dbReference>
<evidence type="ECO:0000259" key="7">
    <source>
        <dbReference type="PROSITE" id="PS50035"/>
    </source>
</evidence>
<keyword evidence="9" id="KW-1185">Reference proteome</keyword>
<dbReference type="GO" id="GO:0016891">
    <property type="term" value="F:RNA endonuclease activity producing 5'-phosphomonoesters, hydrolytic mechanism"/>
    <property type="evidence" value="ECO:0007669"/>
    <property type="project" value="TreeGrafter"/>
</dbReference>
<dbReference type="RefSeq" id="WP_108972921.1">
    <property type="nucleotide sequence ID" value="NZ_BFBB01000002.1"/>
</dbReference>
<evidence type="ECO:0000256" key="4">
    <source>
        <dbReference type="ARBA" id="ARBA00022801"/>
    </source>
</evidence>
<feature type="domain" description="PLD phosphodiesterase" evidence="7">
    <location>
        <begin position="122"/>
        <end position="149"/>
    </location>
</feature>